<protein>
    <recommendedName>
        <fullName evidence="14">ATP-dependent zinc metalloprotease FtsH</fullName>
        <ecNumber evidence="14">3.4.24.-</ecNumber>
    </recommendedName>
</protein>
<dbReference type="SUPFAM" id="SSF52540">
    <property type="entry name" value="P-loop containing nucleoside triphosphate hydrolases"/>
    <property type="match status" value="1"/>
</dbReference>
<dbReference type="HAMAP" id="MF_01458">
    <property type="entry name" value="FtsH"/>
    <property type="match status" value="1"/>
</dbReference>
<evidence type="ECO:0000256" key="13">
    <source>
        <dbReference type="ARBA" id="ARBA00023136"/>
    </source>
</evidence>
<keyword evidence="12 14" id="KW-0482">Metalloprotease</keyword>
<dbReference type="InterPro" id="IPR003959">
    <property type="entry name" value="ATPase_AAA_core"/>
</dbReference>
<feature type="domain" description="AAA+ ATPase" evidence="16">
    <location>
        <begin position="202"/>
        <end position="342"/>
    </location>
</feature>
<dbReference type="InterPro" id="IPR003593">
    <property type="entry name" value="AAA+_ATPase"/>
</dbReference>
<dbReference type="Gene3D" id="1.10.8.60">
    <property type="match status" value="1"/>
</dbReference>
<dbReference type="SUPFAM" id="SSF140990">
    <property type="entry name" value="FtsH protease domain-like"/>
    <property type="match status" value="1"/>
</dbReference>
<evidence type="ECO:0000313" key="18">
    <source>
        <dbReference type="Proteomes" id="UP001473063"/>
    </source>
</evidence>
<dbReference type="Gene3D" id="3.30.720.210">
    <property type="match status" value="1"/>
</dbReference>
<dbReference type="CDD" id="cd19501">
    <property type="entry name" value="RecA-like_FtsH"/>
    <property type="match status" value="1"/>
</dbReference>
<keyword evidence="5 14" id="KW-0812">Transmembrane</keyword>
<dbReference type="InterPro" id="IPR027417">
    <property type="entry name" value="P-loop_NTPase"/>
</dbReference>
<keyword evidence="7 14" id="KW-0547">Nucleotide-binding</keyword>
<feature type="transmembrane region" description="Helical" evidence="14">
    <location>
        <begin position="12"/>
        <end position="35"/>
    </location>
</feature>
<evidence type="ECO:0000256" key="10">
    <source>
        <dbReference type="ARBA" id="ARBA00022840"/>
    </source>
</evidence>
<comment type="caution">
    <text evidence="17">The sequence shown here is derived from an EMBL/GenBank/DDBJ whole genome shotgun (WGS) entry which is preliminary data.</text>
</comment>
<dbReference type="SMART" id="SM00382">
    <property type="entry name" value="AAA"/>
    <property type="match status" value="1"/>
</dbReference>
<comment type="similarity">
    <text evidence="2 14">In the C-terminal section; belongs to the peptidase M41 family.</text>
</comment>
<feature type="transmembrane region" description="Helical" evidence="14">
    <location>
        <begin position="111"/>
        <end position="133"/>
    </location>
</feature>
<comment type="subcellular location">
    <subcellularLocation>
        <location evidence="14">Cell membrane</location>
        <topology evidence="14">Multi-pass membrane protein</topology>
        <orientation evidence="14">Cytoplasmic side</orientation>
    </subcellularLocation>
    <subcellularLocation>
        <location evidence="1">Membrane</location>
    </subcellularLocation>
</comment>
<keyword evidence="18" id="KW-1185">Reference proteome</keyword>
<dbReference type="RefSeq" id="WP_178643878.1">
    <property type="nucleotide sequence ID" value="NZ_JBBMEJ010000006.1"/>
</dbReference>
<keyword evidence="10 14" id="KW-0067">ATP-binding</keyword>
<accession>A0ABV1BEJ8</accession>
<keyword evidence="9 14" id="KW-0862">Zinc</keyword>
<comment type="similarity">
    <text evidence="15">Belongs to the AAA ATPase family.</text>
</comment>
<feature type="binding site" evidence="14">
    <location>
        <position position="433"/>
    </location>
    <ligand>
        <name>Zn(2+)</name>
        <dbReference type="ChEBI" id="CHEBI:29105"/>
        <note>catalytic</note>
    </ligand>
</feature>
<dbReference type="Pfam" id="PF00004">
    <property type="entry name" value="AAA"/>
    <property type="match status" value="1"/>
</dbReference>
<evidence type="ECO:0000256" key="6">
    <source>
        <dbReference type="ARBA" id="ARBA00022723"/>
    </source>
</evidence>
<dbReference type="InterPro" id="IPR003960">
    <property type="entry name" value="ATPase_AAA_CS"/>
</dbReference>
<evidence type="ECO:0000256" key="3">
    <source>
        <dbReference type="ARBA" id="ARBA00022475"/>
    </source>
</evidence>
<keyword evidence="6 14" id="KW-0479">Metal-binding</keyword>
<evidence type="ECO:0000256" key="11">
    <source>
        <dbReference type="ARBA" id="ARBA00022989"/>
    </source>
</evidence>
<evidence type="ECO:0000256" key="5">
    <source>
        <dbReference type="ARBA" id="ARBA00022692"/>
    </source>
</evidence>
<evidence type="ECO:0000256" key="1">
    <source>
        <dbReference type="ARBA" id="ARBA00004370"/>
    </source>
</evidence>
<keyword evidence="8 14" id="KW-0378">Hydrolase</keyword>
<dbReference type="Proteomes" id="UP001473063">
    <property type="component" value="Unassembled WGS sequence"/>
</dbReference>
<dbReference type="PANTHER" id="PTHR23076">
    <property type="entry name" value="METALLOPROTEASE M41 FTSH"/>
    <property type="match status" value="1"/>
</dbReference>
<gene>
    <name evidence="14 17" type="primary">ftsH</name>
    <name evidence="17" type="ORF">WMO28_06505</name>
</gene>
<dbReference type="InterPro" id="IPR011546">
    <property type="entry name" value="Pept_M41_FtsH_extracell"/>
</dbReference>
<dbReference type="InterPro" id="IPR005936">
    <property type="entry name" value="FtsH"/>
</dbReference>
<feature type="active site" evidence="14">
    <location>
        <position position="434"/>
    </location>
</feature>
<evidence type="ECO:0000256" key="15">
    <source>
        <dbReference type="RuleBase" id="RU003651"/>
    </source>
</evidence>
<dbReference type="PROSITE" id="PS00674">
    <property type="entry name" value="AAA"/>
    <property type="match status" value="1"/>
</dbReference>
<keyword evidence="13 14" id="KW-0472">Membrane</keyword>
<dbReference type="PANTHER" id="PTHR23076:SF97">
    <property type="entry name" value="ATP-DEPENDENT ZINC METALLOPROTEASE YME1L1"/>
    <property type="match status" value="1"/>
</dbReference>
<comment type="function">
    <text evidence="14">Acts as a processive, ATP-dependent zinc metallopeptidase for both cytoplasmic and membrane proteins. Plays a role in the quality control of integral membrane proteins.</text>
</comment>
<evidence type="ECO:0000256" key="7">
    <source>
        <dbReference type="ARBA" id="ARBA00022741"/>
    </source>
</evidence>
<dbReference type="InterPro" id="IPR037219">
    <property type="entry name" value="Peptidase_M41-like"/>
</dbReference>
<evidence type="ECO:0000256" key="14">
    <source>
        <dbReference type="HAMAP-Rule" id="MF_01458"/>
    </source>
</evidence>
<evidence type="ECO:0000256" key="4">
    <source>
        <dbReference type="ARBA" id="ARBA00022670"/>
    </source>
</evidence>
<feature type="binding site" evidence="14">
    <location>
        <position position="437"/>
    </location>
    <ligand>
        <name>Zn(2+)</name>
        <dbReference type="ChEBI" id="CHEBI:29105"/>
        <note>catalytic</note>
    </ligand>
</feature>
<feature type="binding site" evidence="14">
    <location>
        <begin position="210"/>
        <end position="217"/>
    </location>
    <ligand>
        <name>ATP</name>
        <dbReference type="ChEBI" id="CHEBI:30616"/>
    </ligand>
</feature>
<reference evidence="17 18" key="1">
    <citation type="submission" date="2024-03" db="EMBL/GenBank/DDBJ databases">
        <title>Human intestinal bacterial collection.</title>
        <authorList>
            <person name="Pauvert C."/>
            <person name="Hitch T.C.A."/>
            <person name="Clavel T."/>
        </authorList>
    </citation>
    <scope>NUCLEOTIDE SEQUENCE [LARGE SCALE GENOMIC DNA]</scope>
    <source>
        <strain evidence="17 18">CLA-JM-H16</strain>
    </source>
</reference>
<dbReference type="Pfam" id="PF17862">
    <property type="entry name" value="AAA_lid_3"/>
    <property type="match status" value="1"/>
</dbReference>
<evidence type="ECO:0000256" key="12">
    <source>
        <dbReference type="ARBA" id="ARBA00023049"/>
    </source>
</evidence>
<keyword evidence="3 14" id="KW-1003">Cell membrane</keyword>
<dbReference type="Pfam" id="PF06480">
    <property type="entry name" value="FtsH_ext"/>
    <property type="match status" value="1"/>
</dbReference>
<dbReference type="InterPro" id="IPR041569">
    <property type="entry name" value="AAA_lid_3"/>
</dbReference>
<dbReference type="GO" id="GO:0008237">
    <property type="term" value="F:metallopeptidase activity"/>
    <property type="evidence" value="ECO:0007669"/>
    <property type="project" value="UniProtKB-KW"/>
</dbReference>
<dbReference type="NCBIfam" id="TIGR01241">
    <property type="entry name" value="FtsH_fam"/>
    <property type="match status" value="1"/>
</dbReference>
<feature type="binding site" evidence="14">
    <location>
        <position position="510"/>
    </location>
    <ligand>
        <name>Zn(2+)</name>
        <dbReference type="ChEBI" id="CHEBI:29105"/>
        <note>catalytic</note>
    </ligand>
</feature>
<comment type="subunit">
    <text evidence="14">Homohexamer.</text>
</comment>
<evidence type="ECO:0000256" key="2">
    <source>
        <dbReference type="ARBA" id="ARBA00010044"/>
    </source>
</evidence>
<evidence type="ECO:0000313" key="17">
    <source>
        <dbReference type="EMBL" id="MEQ2370599.1"/>
    </source>
</evidence>
<evidence type="ECO:0000256" key="8">
    <source>
        <dbReference type="ARBA" id="ARBA00022801"/>
    </source>
</evidence>
<dbReference type="Pfam" id="PF01434">
    <property type="entry name" value="Peptidase_M41"/>
    <property type="match status" value="1"/>
</dbReference>
<keyword evidence="4 14" id="KW-0645">Protease</keyword>
<evidence type="ECO:0000259" key="16">
    <source>
        <dbReference type="SMART" id="SM00382"/>
    </source>
</evidence>
<dbReference type="Gene3D" id="1.20.58.760">
    <property type="entry name" value="Peptidase M41"/>
    <property type="match status" value="1"/>
</dbReference>
<dbReference type="Gene3D" id="3.40.50.300">
    <property type="entry name" value="P-loop containing nucleotide triphosphate hydrolases"/>
    <property type="match status" value="1"/>
</dbReference>
<comment type="cofactor">
    <cofactor evidence="14">
        <name>Zn(2+)</name>
        <dbReference type="ChEBI" id="CHEBI:29105"/>
    </cofactor>
    <text evidence="14">Binds 1 zinc ion per subunit.</text>
</comment>
<organism evidence="17 18">
    <name type="scientific">Blautia aquisgranensis</name>
    <dbReference type="NCBI Taxonomy" id="3133153"/>
    <lineage>
        <taxon>Bacteria</taxon>
        <taxon>Bacillati</taxon>
        <taxon>Bacillota</taxon>
        <taxon>Clostridia</taxon>
        <taxon>Lachnospirales</taxon>
        <taxon>Lachnospiraceae</taxon>
        <taxon>Blautia</taxon>
    </lineage>
</organism>
<dbReference type="InterPro" id="IPR000642">
    <property type="entry name" value="Peptidase_M41"/>
</dbReference>
<keyword evidence="11 14" id="KW-1133">Transmembrane helix</keyword>
<sequence>MNLNSKKPEKRPIYVYYIIAVVIIILLNVFALPALSERSVRETDYTTFLKAVDRGKVYEATIDTDYIYYTMKVDGNDVYCKTVSVDDQDLVQHLYDAGVSIEGTAPQRQSLFLSLILGYVLPIAIFILLGRWLSKKMMSSMGNGGPGGMMSFGKSNAKVYVKSSTGIKFSDVAGEDEAKELLTEIVDFLHNPQKYREIGASMPKGALLVGPPGTGKTLLAKAVAGEAEVPFFSISGSEFVEMFVGMGAAKVRDLFKQANEKAPCIVFIDEIDTIGKKRDGAGMGGGNDEREQTLNQLLTEMDGFDGSKGVVILAATNRPDSLDPALLRPGRFDRRIPVELPDLQGREEILKVHAKKIKIADSVRFDEIAKAAVGASGAELANIVNEAALRAVRDGRKFATQADFEESIEVVIAGYQKKNRVLSNKEKLIVSYHEVGHALVAAKQTDSAPVHKITIIPRTSGALGYTMQVDEQEHFLMSKEELENKIATFTGGRAAEELIFHSVTTGASNDIEQATKIARAMISRYGMSDEFDMVAMENVSNQYLGGDASLTCSFETQTLLDKKVVELVRREHEKATKILTDNIGKLHEIAKYLYEHETITGEEFMKILNEPPVEITASDENTQDTDSL</sequence>
<dbReference type="EMBL" id="JBBMEJ010000006">
    <property type="protein sequence ID" value="MEQ2370599.1"/>
    <property type="molecule type" value="Genomic_DNA"/>
</dbReference>
<dbReference type="EC" id="3.4.24.-" evidence="14"/>
<name>A0ABV1BEJ8_9FIRM</name>
<evidence type="ECO:0000256" key="9">
    <source>
        <dbReference type="ARBA" id="ARBA00022833"/>
    </source>
</evidence>
<comment type="similarity">
    <text evidence="14">In the central section; belongs to the AAA ATPase family.</text>
</comment>
<proteinExistence type="inferred from homology"/>